<dbReference type="InterPro" id="IPR016181">
    <property type="entry name" value="Acyl_CoA_acyltransferase"/>
</dbReference>
<dbReference type="SUPFAM" id="SSF55729">
    <property type="entry name" value="Acyl-CoA N-acyltransferases (Nat)"/>
    <property type="match status" value="1"/>
</dbReference>
<reference evidence="1 2" key="1">
    <citation type="journal article" date="2016" name="Nat. Commun.">
        <title>Thousands of microbial genomes shed light on interconnected biogeochemical processes in an aquifer system.</title>
        <authorList>
            <person name="Anantharaman K."/>
            <person name="Brown C.T."/>
            <person name="Hug L.A."/>
            <person name="Sharon I."/>
            <person name="Castelle C.J."/>
            <person name="Probst A.J."/>
            <person name="Thomas B.C."/>
            <person name="Singh A."/>
            <person name="Wilkins M.J."/>
            <person name="Karaoz U."/>
            <person name="Brodie E.L."/>
            <person name="Williams K.H."/>
            <person name="Hubbard S.S."/>
            <person name="Banfield J.F."/>
        </authorList>
    </citation>
    <scope>NUCLEOTIDE SEQUENCE [LARGE SCALE GENOMIC DNA]</scope>
</reference>
<evidence type="ECO:0000313" key="1">
    <source>
        <dbReference type="EMBL" id="OGZ34220.1"/>
    </source>
</evidence>
<name>A0A1G2F9C0_9BACT</name>
<gene>
    <name evidence="1" type="ORF">A2Y98_01050</name>
</gene>
<accession>A0A1G2F9C0</accession>
<protein>
    <recommendedName>
        <fullName evidence="3">BioF2-like acetyltransferase domain-containing protein</fullName>
    </recommendedName>
</protein>
<dbReference type="PANTHER" id="PTHR36174">
    <property type="entry name" value="LIPID II:GLYCINE GLYCYLTRANSFERASE"/>
    <property type="match status" value="1"/>
</dbReference>
<sequence length="358" mass="41671">MEIDELTSKKYKDWDEFCVQSDEAWLWNTSALLEYNLDFNPASEPESKSFYLMDNNRIAAICPLILVRNSDGHKEFSLNGGYSPVPALANSLSKKVREKVLKLIFDHIDELAKTNKVKIIRMRFPVLNKSFIETGEQRHNFLMKYGFLDNSLNTQIVDTSKPLEDLRLDLRHGHDSDIAKASKFLEEAVFDGSNITEEIFNEYVSMHLKAGGAARKNRPRRTFDIMYELIKNGQSFLVGAKMGNKFVGFSYFFAYKGNVYYGSSCKEESAGNLPVAHFIQWNAIKWMNQKKFKYYELGWQYYSPTLYDFCSQKEIDIARFKRGFGGFTVPLFKGEKFYDKKYFLNIYEDRIKKLNEAL</sequence>
<evidence type="ECO:0008006" key="3">
    <source>
        <dbReference type="Google" id="ProtNLM"/>
    </source>
</evidence>
<dbReference type="EMBL" id="MHMW01000017">
    <property type="protein sequence ID" value="OGZ34220.1"/>
    <property type="molecule type" value="Genomic_DNA"/>
</dbReference>
<evidence type="ECO:0000313" key="2">
    <source>
        <dbReference type="Proteomes" id="UP000179099"/>
    </source>
</evidence>
<dbReference type="InterPro" id="IPR050644">
    <property type="entry name" value="PG_Glycine_Bridge_Synth"/>
</dbReference>
<proteinExistence type="predicted"/>
<dbReference type="PANTHER" id="PTHR36174:SF1">
    <property type="entry name" value="LIPID II:GLYCINE GLYCYLTRANSFERASE"/>
    <property type="match status" value="1"/>
</dbReference>
<comment type="caution">
    <text evidence="1">The sequence shown here is derived from an EMBL/GenBank/DDBJ whole genome shotgun (WGS) entry which is preliminary data.</text>
</comment>
<dbReference type="AlphaFoldDB" id="A0A1G2F9C0"/>
<dbReference type="Gene3D" id="3.40.630.30">
    <property type="match status" value="1"/>
</dbReference>
<dbReference type="Proteomes" id="UP000179099">
    <property type="component" value="Unassembled WGS sequence"/>
</dbReference>
<organism evidence="1 2">
    <name type="scientific">Candidatus Portnoybacteria bacterium RBG_19FT_COMBO_36_7</name>
    <dbReference type="NCBI Taxonomy" id="1801992"/>
    <lineage>
        <taxon>Bacteria</taxon>
        <taxon>Candidatus Portnoyibacteriota</taxon>
    </lineage>
</organism>
<dbReference type="STRING" id="1801992.A2Y98_01050"/>